<name>A0ABR9XXN8_9STAP</name>
<dbReference type="InterPro" id="IPR002811">
    <property type="entry name" value="Asp_DH"/>
</dbReference>
<comment type="miscellaneous">
    <text evidence="6">The iminoaspartate product is unstable in aqueous solution and can decompose to oxaloacetate and ammonia.</text>
</comment>
<comment type="catalytic activity">
    <reaction evidence="6">
        <text>L-aspartate + NADP(+) + H2O = oxaloacetate + NH4(+) + NADPH + H(+)</text>
        <dbReference type="Rhea" id="RHEA:11784"/>
        <dbReference type="ChEBI" id="CHEBI:15377"/>
        <dbReference type="ChEBI" id="CHEBI:15378"/>
        <dbReference type="ChEBI" id="CHEBI:16452"/>
        <dbReference type="ChEBI" id="CHEBI:28938"/>
        <dbReference type="ChEBI" id="CHEBI:29991"/>
        <dbReference type="ChEBI" id="CHEBI:57783"/>
        <dbReference type="ChEBI" id="CHEBI:58349"/>
        <dbReference type="EC" id="1.4.1.21"/>
    </reaction>
</comment>
<feature type="domain" description="Aspartate/homoserine dehydrogenase NAD-binding" evidence="8">
    <location>
        <begin position="7"/>
        <end position="110"/>
    </location>
</feature>
<evidence type="ECO:0000256" key="4">
    <source>
        <dbReference type="ARBA" id="ARBA00023002"/>
    </source>
</evidence>
<accession>A0ABR9XXN8</accession>
<dbReference type="HAMAP" id="MF_01265">
    <property type="entry name" value="NadX"/>
    <property type="match status" value="1"/>
</dbReference>
<evidence type="ECO:0000313" key="10">
    <source>
        <dbReference type="Proteomes" id="UP000647980"/>
    </source>
</evidence>
<keyword evidence="5 6" id="KW-0520">NAD</keyword>
<protein>
    <recommendedName>
        <fullName evidence="6">L-aspartate dehydrogenase</fullName>
        <ecNumber evidence="6">1.4.1.21</ecNumber>
    </recommendedName>
</protein>
<dbReference type="GO" id="GO:0033735">
    <property type="term" value="F:aspartate dehydrogenase [NAD(P)+] activity"/>
    <property type="evidence" value="ECO:0007669"/>
    <property type="project" value="UniProtKB-EC"/>
</dbReference>
<dbReference type="Gene3D" id="3.40.50.720">
    <property type="entry name" value="NAD(P)-binding Rossmann-like Domain"/>
    <property type="match status" value="1"/>
</dbReference>
<evidence type="ECO:0000313" key="9">
    <source>
        <dbReference type="EMBL" id="MBF0753551.1"/>
    </source>
</evidence>
<dbReference type="InterPro" id="IPR036291">
    <property type="entry name" value="NAD(P)-bd_dom_sf"/>
</dbReference>
<sequence length="256" mass="27624">MNIGLVGSGAIGQYLLKNINGKTHEHLNIRSVFVRNYDKYKHLEEQYNVELFTDLKKFLAADTDLIVEAANVETVKTLLPDIIKEKDTMLISIGALADEGLLKTVTAENSKTLHLPSGGIGGLDLVQNARALGNLEKVTLTTRKPASSLVDEPVSAETTVFKGKAREAIDKFPRNMNISIILSLAGLGIDKTEVVLIADPEADKNTHTINISGGFGDAELTVSNNPLPENPKTSALAALSVYATLERMAENVKIGF</sequence>
<dbReference type="PANTHER" id="PTHR31873">
    <property type="entry name" value="L-ASPARTATE DEHYDROGENASE-RELATED"/>
    <property type="match status" value="1"/>
</dbReference>
<evidence type="ECO:0000256" key="6">
    <source>
        <dbReference type="HAMAP-Rule" id="MF_01265"/>
    </source>
</evidence>
<evidence type="ECO:0000259" key="8">
    <source>
        <dbReference type="Pfam" id="PF03447"/>
    </source>
</evidence>
<evidence type="ECO:0000256" key="5">
    <source>
        <dbReference type="ARBA" id="ARBA00023027"/>
    </source>
</evidence>
<comment type="pathway">
    <text evidence="6">Cofactor biosynthesis; NAD(+) biosynthesis; iminoaspartate from L-aspartate (dehydrogenase route): step 1/1.</text>
</comment>
<dbReference type="InterPro" id="IPR005106">
    <property type="entry name" value="Asp/hSer_DH_NAD-bd"/>
</dbReference>
<dbReference type="SUPFAM" id="SSF51735">
    <property type="entry name" value="NAD(P)-binding Rossmann-fold domains"/>
    <property type="match status" value="1"/>
</dbReference>
<dbReference type="PIRSF" id="PIRSF005227">
    <property type="entry name" value="Asp_dh_NAD_syn"/>
    <property type="match status" value="1"/>
</dbReference>
<keyword evidence="10" id="KW-1185">Reference proteome</keyword>
<comment type="catalytic activity">
    <reaction evidence="6">
        <text>L-aspartate + NAD(+) + H2O = oxaloacetate + NH4(+) + NADH + H(+)</text>
        <dbReference type="Rhea" id="RHEA:11788"/>
        <dbReference type="ChEBI" id="CHEBI:15377"/>
        <dbReference type="ChEBI" id="CHEBI:15378"/>
        <dbReference type="ChEBI" id="CHEBI:16452"/>
        <dbReference type="ChEBI" id="CHEBI:28938"/>
        <dbReference type="ChEBI" id="CHEBI:29991"/>
        <dbReference type="ChEBI" id="CHEBI:57540"/>
        <dbReference type="ChEBI" id="CHEBI:57945"/>
        <dbReference type="EC" id="1.4.1.21"/>
    </reaction>
</comment>
<comment type="caution">
    <text evidence="6">Lacks conserved residue(s) required for the propagation of feature annotation.</text>
</comment>
<organism evidence="9 10">
    <name type="scientific">Jeotgalicoccus nanhaiensis</name>
    <dbReference type="NCBI Taxonomy" id="568603"/>
    <lineage>
        <taxon>Bacteria</taxon>
        <taxon>Bacillati</taxon>
        <taxon>Bacillota</taxon>
        <taxon>Bacilli</taxon>
        <taxon>Bacillales</taxon>
        <taxon>Staphylococcaceae</taxon>
        <taxon>Jeotgalicoccus</taxon>
    </lineage>
</organism>
<dbReference type="Gene3D" id="3.30.360.10">
    <property type="entry name" value="Dihydrodipicolinate Reductase, domain 2"/>
    <property type="match status" value="1"/>
</dbReference>
<comment type="similarity">
    <text evidence="1 6">Belongs to the L-aspartate dehydrogenase family.</text>
</comment>
<comment type="caution">
    <text evidence="9">The sequence shown here is derived from an EMBL/GenBank/DDBJ whole genome shotgun (WGS) entry which is preliminary data.</text>
</comment>
<keyword evidence="3 6" id="KW-0521">NADP</keyword>
<comment type="function">
    <text evidence="6">Specifically catalyzes the NAD or NADP-dependent dehydrogenation of L-aspartate to iminoaspartate.</text>
</comment>
<dbReference type="NCBIfam" id="NF009828">
    <property type="entry name" value="PRK13303.1-3"/>
    <property type="match status" value="1"/>
</dbReference>
<evidence type="ECO:0000256" key="3">
    <source>
        <dbReference type="ARBA" id="ARBA00022857"/>
    </source>
</evidence>
<evidence type="ECO:0000259" key="7">
    <source>
        <dbReference type="Pfam" id="PF01958"/>
    </source>
</evidence>
<dbReference type="Pfam" id="PF03447">
    <property type="entry name" value="NAD_binding_3"/>
    <property type="match status" value="1"/>
</dbReference>
<dbReference type="PANTHER" id="PTHR31873:SF6">
    <property type="entry name" value="ASPARTATE DEHYDROGENASE DOMAIN-CONTAINING PROTEIN"/>
    <property type="match status" value="1"/>
</dbReference>
<feature type="binding site" evidence="6">
    <location>
        <position position="177"/>
    </location>
    <ligand>
        <name>NAD(+)</name>
        <dbReference type="ChEBI" id="CHEBI:57540"/>
    </ligand>
</feature>
<evidence type="ECO:0000256" key="2">
    <source>
        <dbReference type="ARBA" id="ARBA00022642"/>
    </source>
</evidence>
<dbReference type="InterPro" id="IPR011182">
    <property type="entry name" value="L-Asp_DH"/>
</dbReference>
<dbReference type="RefSeq" id="WP_135097155.1">
    <property type="nucleotide sequence ID" value="NZ_JADGLW010000003.1"/>
</dbReference>
<gene>
    <name evidence="6" type="primary">nadX</name>
    <name evidence="9" type="ORF">IR135_04660</name>
</gene>
<evidence type="ECO:0000256" key="1">
    <source>
        <dbReference type="ARBA" id="ARBA00008331"/>
    </source>
</evidence>
<keyword evidence="2 6" id="KW-0662">Pyridine nucleotide biosynthesis</keyword>
<proteinExistence type="inferred from homology"/>
<dbReference type="SUPFAM" id="SSF55347">
    <property type="entry name" value="Glyceraldehyde-3-phosphate dehydrogenase-like, C-terminal domain"/>
    <property type="match status" value="1"/>
</dbReference>
<feature type="active site" evidence="6">
    <location>
        <position position="207"/>
    </location>
</feature>
<keyword evidence="4 6" id="KW-0560">Oxidoreductase</keyword>
<dbReference type="Pfam" id="PF01958">
    <property type="entry name" value="Asp_DH_C"/>
    <property type="match status" value="1"/>
</dbReference>
<dbReference type="InterPro" id="IPR020626">
    <property type="entry name" value="Asp_DH_prok"/>
</dbReference>
<dbReference type="Proteomes" id="UP000647980">
    <property type="component" value="Unassembled WGS sequence"/>
</dbReference>
<dbReference type="EC" id="1.4.1.21" evidence="6"/>
<reference evidence="9 10" key="1">
    <citation type="submission" date="2020-10" db="EMBL/GenBank/DDBJ databases">
        <title>Mouse Oral microbiota.</title>
        <authorList>
            <person name="Joseph S."/>
            <person name="Aduse-Opoku J."/>
        </authorList>
    </citation>
    <scope>NUCLEOTIDE SEQUENCE [LARGE SCALE GENOMIC DNA]</scope>
    <source>
        <strain evidence="9 10">19428wE5_W307</strain>
    </source>
</reference>
<feature type="domain" description="Aspartate dehydrogenase" evidence="7">
    <location>
        <begin position="155"/>
        <end position="242"/>
    </location>
</feature>
<dbReference type="EMBL" id="JADGLW010000003">
    <property type="protein sequence ID" value="MBF0753551.1"/>
    <property type="molecule type" value="Genomic_DNA"/>
</dbReference>